<accession>A0A1M6LDY8</accession>
<evidence type="ECO:0000313" key="9">
    <source>
        <dbReference type="Proteomes" id="UP000184536"/>
    </source>
</evidence>
<dbReference type="OrthoDB" id="9789355at2"/>
<organism evidence="8 9">
    <name type="scientific">Geosporobacter subterraneus DSM 17957</name>
    <dbReference type="NCBI Taxonomy" id="1121919"/>
    <lineage>
        <taxon>Bacteria</taxon>
        <taxon>Bacillati</taxon>
        <taxon>Bacillota</taxon>
        <taxon>Clostridia</taxon>
        <taxon>Peptostreptococcales</taxon>
        <taxon>Thermotaleaceae</taxon>
        <taxon>Geosporobacter</taxon>
    </lineage>
</organism>
<dbReference type="Gene3D" id="1.10.10.10">
    <property type="entry name" value="Winged helix-like DNA-binding domain superfamily/Winged helix DNA-binding domain"/>
    <property type="match status" value="1"/>
</dbReference>
<evidence type="ECO:0000256" key="3">
    <source>
        <dbReference type="ARBA" id="ARBA00023082"/>
    </source>
</evidence>
<reference evidence="9" key="1">
    <citation type="submission" date="2016-11" db="EMBL/GenBank/DDBJ databases">
        <authorList>
            <person name="Varghese N."/>
            <person name="Submissions S."/>
        </authorList>
    </citation>
    <scope>NUCLEOTIDE SEQUENCE [LARGE SCALE GENOMIC DNA]</scope>
    <source>
        <strain evidence="9">DSM 17957</strain>
    </source>
</reference>
<dbReference type="GO" id="GO:0016987">
    <property type="term" value="F:sigma factor activity"/>
    <property type="evidence" value="ECO:0007669"/>
    <property type="project" value="UniProtKB-KW"/>
</dbReference>
<dbReference type="InterPro" id="IPR036388">
    <property type="entry name" value="WH-like_DNA-bd_sf"/>
</dbReference>
<proteinExistence type="inferred from homology"/>
<keyword evidence="5" id="KW-0804">Transcription</keyword>
<evidence type="ECO:0000256" key="1">
    <source>
        <dbReference type="ARBA" id="ARBA00010641"/>
    </source>
</evidence>
<evidence type="ECO:0000313" key="8">
    <source>
        <dbReference type="EMBL" id="SHJ69295.1"/>
    </source>
</evidence>
<dbReference type="Pfam" id="PF08281">
    <property type="entry name" value="Sigma70_r4_2"/>
    <property type="match status" value="1"/>
</dbReference>
<gene>
    <name evidence="8" type="ORF">SAMN02745975_02646</name>
</gene>
<keyword evidence="4" id="KW-0238">DNA-binding</keyword>
<dbReference type="PANTHER" id="PTHR43133">
    <property type="entry name" value="RNA POLYMERASE ECF-TYPE SIGMA FACTO"/>
    <property type="match status" value="1"/>
</dbReference>
<evidence type="ECO:0000256" key="4">
    <source>
        <dbReference type="ARBA" id="ARBA00023125"/>
    </source>
</evidence>
<evidence type="ECO:0000256" key="2">
    <source>
        <dbReference type="ARBA" id="ARBA00023015"/>
    </source>
</evidence>
<dbReference type="InterPro" id="IPR013325">
    <property type="entry name" value="RNA_pol_sigma_r2"/>
</dbReference>
<dbReference type="GO" id="GO:0006352">
    <property type="term" value="P:DNA-templated transcription initiation"/>
    <property type="evidence" value="ECO:0007669"/>
    <property type="project" value="InterPro"/>
</dbReference>
<dbReference type="GO" id="GO:0003677">
    <property type="term" value="F:DNA binding"/>
    <property type="evidence" value="ECO:0007669"/>
    <property type="project" value="UniProtKB-KW"/>
</dbReference>
<dbReference type="AlphaFoldDB" id="A0A1M6LDY8"/>
<evidence type="ECO:0000259" key="7">
    <source>
        <dbReference type="Pfam" id="PF08281"/>
    </source>
</evidence>
<dbReference type="InterPro" id="IPR039425">
    <property type="entry name" value="RNA_pol_sigma-70-like"/>
</dbReference>
<keyword evidence="9" id="KW-1185">Reference proteome</keyword>
<dbReference type="STRING" id="1121919.SAMN02745975_02646"/>
<dbReference type="InterPro" id="IPR007627">
    <property type="entry name" value="RNA_pol_sigma70_r2"/>
</dbReference>
<protein>
    <submittedName>
        <fullName evidence="8">RNA polymerase sigma-70 factor, ECF subfamily</fullName>
    </submittedName>
</protein>
<dbReference type="Pfam" id="PF04542">
    <property type="entry name" value="Sigma70_r2"/>
    <property type="match status" value="1"/>
</dbReference>
<dbReference type="Gene3D" id="1.10.1740.10">
    <property type="match status" value="1"/>
</dbReference>
<dbReference type="SUPFAM" id="SSF88659">
    <property type="entry name" value="Sigma3 and sigma4 domains of RNA polymerase sigma factors"/>
    <property type="match status" value="1"/>
</dbReference>
<dbReference type="InterPro" id="IPR013324">
    <property type="entry name" value="RNA_pol_sigma_r3/r4-like"/>
</dbReference>
<dbReference type="RefSeq" id="WP_110941736.1">
    <property type="nucleotide sequence ID" value="NZ_FQZV01000036.1"/>
</dbReference>
<dbReference type="CDD" id="cd06171">
    <property type="entry name" value="Sigma70_r4"/>
    <property type="match status" value="1"/>
</dbReference>
<dbReference type="SUPFAM" id="SSF88946">
    <property type="entry name" value="Sigma2 domain of RNA polymerase sigma factors"/>
    <property type="match status" value="1"/>
</dbReference>
<keyword evidence="2" id="KW-0805">Transcription regulation</keyword>
<dbReference type="NCBIfam" id="TIGR02937">
    <property type="entry name" value="sigma70-ECF"/>
    <property type="match status" value="1"/>
</dbReference>
<evidence type="ECO:0000256" key="5">
    <source>
        <dbReference type="ARBA" id="ARBA00023163"/>
    </source>
</evidence>
<dbReference type="Proteomes" id="UP000184536">
    <property type="component" value="Unassembled WGS sequence"/>
</dbReference>
<sequence>MNRDEQELMKGYRNGDPVAFEKLVKLYEKKIYHIAYSMLGDRDDALDITQEVFIKVYKSAVGFKGSAVFATWVCRITVNACIDFIRKKGRHKYYYLDRELETTGGCTKIEIMDPSKTPEEVMDVKELGSIVIDAIKELPTDQRNIIIMRDIHALSYHEISRTLNCSLSVVKNRLHRGRSALKQKLASKDTEHLHTGGYLWQKVN</sequence>
<dbReference type="InterPro" id="IPR013249">
    <property type="entry name" value="RNA_pol_sigma70_r4_t2"/>
</dbReference>
<feature type="domain" description="RNA polymerase sigma factor 70 region 4 type 2" evidence="7">
    <location>
        <begin position="131"/>
        <end position="181"/>
    </location>
</feature>
<dbReference type="InterPro" id="IPR014284">
    <property type="entry name" value="RNA_pol_sigma-70_dom"/>
</dbReference>
<name>A0A1M6LDY8_9FIRM</name>
<dbReference type="PANTHER" id="PTHR43133:SF8">
    <property type="entry name" value="RNA POLYMERASE SIGMA FACTOR HI_1459-RELATED"/>
    <property type="match status" value="1"/>
</dbReference>
<keyword evidence="3" id="KW-0731">Sigma factor</keyword>
<evidence type="ECO:0000259" key="6">
    <source>
        <dbReference type="Pfam" id="PF04542"/>
    </source>
</evidence>
<comment type="similarity">
    <text evidence="1">Belongs to the sigma-70 factor family. ECF subfamily.</text>
</comment>
<feature type="domain" description="RNA polymerase sigma-70 region 2" evidence="6">
    <location>
        <begin position="23"/>
        <end position="90"/>
    </location>
</feature>
<dbReference type="EMBL" id="FQZV01000036">
    <property type="protein sequence ID" value="SHJ69295.1"/>
    <property type="molecule type" value="Genomic_DNA"/>
</dbReference>